<dbReference type="Pfam" id="PF06314">
    <property type="entry name" value="ADC"/>
    <property type="match status" value="1"/>
</dbReference>
<dbReference type="AlphaFoldDB" id="A0A6J6DXW7"/>
<sequence length="267" mass="29738">MSGPIGFGNPVSPKGLASLVENPPHHISADAIQVNFRVDPKVVNPYLPEGLSLTDDCIGYVYVADMVKVSASHPGQEFDEPQRTQYNEGLVGFYVKYDNVPGRFSAFIWVSEEWSVVFGHYMGFAKKQADVFKTKLQPANPGLPKLGVGTRLRGQVDRFGTRIVDMGITLTEKLPDDGVPSYGHRIYTYRYLPSPSPDVPDNKQLFGLNLGNATTINVWKGEGFVKFQDGSNEELEAFQPKEIISAYYFQRGWTTDTVAELVKDYSK</sequence>
<organism evidence="1">
    <name type="scientific">freshwater metagenome</name>
    <dbReference type="NCBI Taxonomy" id="449393"/>
    <lineage>
        <taxon>unclassified sequences</taxon>
        <taxon>metagenomes</taxon>
        <taxon>ecological metagenomes</taxon>
    </lineage>
</organism>
<dbReference type="InterPro" id="IPR010451">
    <property type="entry name" value="Acetoacetate_decarboxylase"/>
</dbReference>
<protein>
    <submittedName>
        <fullName evidence="1">Unannotated protein</fullName>
    </submittedName>
</protein>
<gene>
    <name evidence="1" type="ORF">UFOPK1698_00335</name>
</gene>
<dbReference type="SUPFAM" id="SSF160104">
    <property type="entry name" value="Acetoacetate decarboxylase-like"/>
    <property type="match status" value="1"/>
</dbReference>
<proteinExistence type="predicted"/>
<evidence type="ECO:0000313" key="1">
    <source>
        <dbReference type="EMBL" id="CAB4567775.1"/>
    </source>
</evidence>
<accession>A0A6J6DXW7</accession>
<name>A0A6J6DXW7_9ZZZZ</name>
<reference evidence="1" key="1">
    <citation type="submission" date="2020-05" db="EMBL/GenBank/DDBJ databases">
        <authorList>
            <person name="Chiriac C."/>
            <person name="Salcher M."/>
            <person name="Ghai R."/>
            <person name="Kavagutti S V."/>
        </authorList>
    </citation>
    <scope>NUCLEOTIDE SEQUENCE</scope>
</reference>
<dbReference type="Gene3D" id="2.40.400.10">
    <property type="entry name" value="Acetoacetate decarboxylase-like"/>
    <property type="match status" value="1"/>
</dbReference>
<dbReference type="EMBL" id="CAEZTP010000017">
    <property type="protein sequence ID" value="CAB4567775.1"/>
    <property type="molecule type" value="Genomic_DNA"/>
</dbReference>
<dbReference type="GO" id="GO:0016829">
    <property type="term" value="F:lyase activity"/>
    <property type="evidence" value="ECO:0007669"/>
    <property type="project" value="InterPro"/>
</dbReference>
<dbReference type="InterPro" id="IPR023375">
    <property type="entry name" value="ADC_dom_sf"/>
</dbReference>